<name>A0A699YDD6_HAELA</name>
<protein>
    <submittedName>
        <fullName evidence="1">Uncharacterized protein</fullName>
    </submittedName>
</protein>
<evidence type="ECO:0000313" key="2">
    <source>
        <dbReference type="Proteomes" id="UP000485058"/>
    </source>
</evidence>
<keyword evidence="2" id="KW-1185">Reference proteome</keyword>
<dbReference type="AlphaFoldDB" id="A0A699YDD6"/>
<dbReference type="EMBL" id="BLLF01000137">
    <property type="protein sequence ID" value="GFH08097.1"/>
    <property type="molecule type" value="Genomic_DNA"/>
</dbReference>
<proteinExistence type="predicted"/>
<gene>
    <name evidence="1" type="ORF">HaLaN_03008</name>
</gene>
<comment type="caution">
    <text evidence="1">The sequence shown here is derived from an EMBL/GenBank/DDBJ whole genome shotgun (WGS) entry which is preliminary data.</text>
</comment>
<reference evidence="1 2" key="1">
    <citation type="submission" date="2020-02" db="EMBL/GenBank/DDBJ databases">
        <title>Draft genome sequence of Haematococcus lacustris strain NIES-144.</title>
        <authorList>
            <person name="Morimoto D."/>
            <person name="Nakagawa S."/>
            <person name="Yoshida T."/>
            <person name="Sawayama S."/>
        </authorList>
    </citation>
    <scope>NUCLEOTIDE SEQUENCE [LARGE SCALE GENOMIC DNA]</scope>
    <source>
        <strain evidence="1 2">NIES-144</strain>
    </source>
</reference>
<evidence type="ECO:0000313" key="1">
    <source>
        <dbReference type="EMBL" id="GFH08097.1"/>
    </source>
</evidence>
<dbReference type="Proteomes" id="UP000485058">
    <property type="component" value="Unassembled WGS sequence"/>
</dbReference>
<organism evidence="1 2">
    <name type="scientific">Haematococcus lacustris</name>
    <name type="common">Green alga</name>
    <name type="synonym">Haematococcus pluvialis</name>
    <dbReference type="NCBI Taxonomy" id="44745"/>
    <lineage>
        <taxon>Eukaryota</taxon>
        <taxon>Viridiplantae</taxon>
        <taxon>Chlorophyta</taxon>
        <taxon>core chlorophytes</taxon>
        <taxon>Chlorophyceae</taxon>
        <taxon>CS clade</taxon>
        <taxon>Chlamydomonadales</taxon>
        <taxon>Haematococcaceae</taxon>
        <taxon>Haematococcus</taxon>
    </lineage>
</organism>
<accession>A0A699YDD6</accession>
<sequence length="216" mass="23595">MEASRKDDLMDANKDGIPDVLQADTHALATRKLAVFLKATNPVALNDGLQGLTAGFTAVLCSLRLHFAQTITLGISLGDMFTKAADHLLRPALEKMTPPEYHKWLGLGISYCCRSVAVTLAWWCQRIISTLHSSMRGAQLLLAGISSMTKRLHVKMPVDLSPSNEAYPVLCSTISGVGLYSQLVRGFLLPFPLNILLLPLRLVEGLLWLLVAYGPK</sequence>